<evidence type="ECO:0000256" key="3">
    <source>
        <dbReference type="ARBA" id="ARBA00023125"/>
    </source>
</evidence>
<dbReference type="GO" id="GO:0006351">
    <property type="term" value="P:DNA-templated transcription"/>
    <property type="evidence" value="ECO:0007669"/>
    <property type="project" value="InterPro"/>
</dbReference>
<keyword evidence="5" id="KW-0539">Nucleus</keyword>
<dbReference type="PANTHER" id="PTHR31845">
    <property type="entry name" value="FINGER DOMAIN PROTEIN, PUTATIVE-RELATED"/>
    <property type="match status" value="1"/>
</dbReference>
<dbReference type="EMBL" id="PDLN01000006">
    <property type="protein sequence ID" value="RDW82932.1"/>
    <property type="molecule type" value="Genomic_DNA"/>
</dbReference>
<dbReference type="OrthoDB" id="4454541at2759"/>
<keyword evidence="2" id="KW-0805">Transcription regulation</keyword>
<dbReference type="GO" id="GO:0000976">
    <property type="term" value="F:transcription cis-regulatory region binding"/>
    <property type="evidence" value="ECO:0007669"/>
    <property type="project" value="TreeGrafter"/>
</dbReference>
<evidence type="ECO:0000256" key="4">
    <source>
        <dbReference type="ARBA" id="ARBA00023163"/>
    </source>
</evidence>
<dbReference type="GO" id="GO:0008270">
    <property type="term" value="F:zinc ion binding"/>
    <property type="evidence" value="ECO:0007669"/>
    <property type="project" value="InterPro"/>
</dbReference>
<dbReference type="Proteomes" id="UP000256328">
    <property type="component" value="Unassembled WGS sequence"/>
</dbReference>
<dbReference type="CDD" id="cd12148">
    <property type="entry name" value="fungal_TF_MHR"/>
    <property type="match status" value="1"/>
</dbReference>
<keyword evidence="3" id="KW-0238">DNA-binding</keyword>
<proteinExistence type="predicted"/>
<dbReference type="InterPro" id="IPR007219">
    <property type="entry name" value="XnlR_reg_dom"/>
</dbReference>
<dbReference type="GO" id="GO:0000981">
    <property type="term" value="F:DNA-binding transcription factor activity, RNA polymerase II-specific"/>
    <property type="evidence" value="ECO:0007669"/>
    <property type="project" value="TreeGrafter"/>
</dbReference>
<feature type="domain" description="Xylanolytic transcriptional activator regulatory" evidence="6">
    <location>
        <begin position="217"/>
        <end position="295"/>
    </location>
</feature>
<evidence type="ECO:0000259" key="6">
    <source>
        <dbReference type="SMART" id="SM00906"/>
    </source>
</evidence>
<keyword evidence="4" id="KW-0804">Transcription</keyword>
<dbReference type="AlphaFoldDB" id="A0A3D8S992"/>
<evidence type="ECO:0000256" key="1">
    <source>
        <dbReference type="ARBA" id="ARBA00004123"/>
    </source>
</evidence>
<reference evidence="7 8" key="1">
    <citation type="journal article" date="2018" name="IMA Fungus">
        <title>IMA Genome-F 9: Draft genome sequence of Annulohypoxylon stygium, Aspergillus mulundensis, Berkeleyomyces basicola (syn. Thielaviopsis basicola), Ceratocystis smalleyi, two Cercospora beticola strains, Coleophoma cylindrospora, Fusarium fracticaudum, Phialophora cf. hyalina, and Morchella septimelata.</title>
        <authorList>
            <person name="Wingfield B.D."/>
            <person name="Bills G.F."/>
            <person name="Dong Y."/>
            <person name="Huang W."/>
            <person name="Nel W.J."/>
            <person name="Swalarsk-Parry B.S."/>
            <person name="Vaghefi N."/>
            <person name="Wilken P.M."/>
            <person name="An Z."/>
            <person name="de Beer Z.W."/>
            <person name="De Vos L."/>
            <person name="Chen L."/>
            <person name="Duong T.A."/>
            <person name="Gao Y."/>
            <person name="Hammerbacher A."/>
            <person name="Kikkert J.R."/>
            <person name="Li Y."/>
            <person name="Li H."/>
            <person name="Li K."/>
            <person name="Li Q."/>
            <person name="Liu X."/>
            <person name="Ma X."/>
            <person name="Naidoo K."/>
            <person name="Pethybridge S.J."/>
            <person name="Sun J."/>
            <person name="Steenkamp E.T."/>
            <person name="van der Nest M.A."/>
            <person name="van Wyk S."/>
            <person name="Wingfield M.J."/>
            <person name="Xiong C."/>
            <person name="Yue Q."/>
            <person name="Zhang X."/>
        </authorList>
    </citation>
    <scope>NUCLEOTIDE SEQUENCE [LARGE SCALE GENOMIC DNA]</scope>
    <source>
        <strain evidence="7 8">BP5796</strain>
    </source>
</reference>
<dbReference type="SMART" id="SM00906">
    <property type="entry name" value="Fungal_trans"/>
    <property type="match status" value="1"/>
</dbReference>
<gene>
    <name evidence="7" type="ORF">BP5796_04423</name>
</gene>
<evidence type="ECO:0000313" key="7">
    <source>
        <dbReference type="EMBL" id="RDW82932.1"/>
    </source>
</evidence>
<dbReference type="InterPro" id="IPR051089">
    <property type="entry name" value="prtT"/>
</dbReference>
<evidence type="ECO:0000313" key="8">
    <source>
        <dbReference type="Proteomes" id="UP000256328"/>
    </source>
</evidence>
<evidence type="ECO:0000256" key="5">
    <source>
        <dbReference type="ARBA" id="ARBA00023242"/>
    </source>
</evidence>
<comment type="caution">
    <text evidence="7">The sequence shown here is derived from an EMBL/GenBank/DDBJ whole genome shotgun (WGS) entry which is preliminary data.</text>
</comment>
<keyword evidence="8" id="KW-1185">Reference proteome</keyword>
<organism evidence="7 8">
    <name type="scientific">Coleophoma crateriformis</name>
    <dbReference type="NCBI Taxonomy" id="565419"/>
    <lineage>
        <taxon>Eukaryota</taxon>
        <taxon>Fungi</taxon>
        <taxon>Dikarya</taxon>
        <taxon>Ascomycota</taxon>
        <taxon>Pezizomycotina</taxon>
        <taxon>Leotiomycetes</taxon>
        <taxon>Helotiales</taxon>
        <taxon>Dermateaceae</taxon>
        <taxon>Coleophoma</taxon>
    </lineage>
</organism>
<sequence>MGVREQEELQTLQREVQQLRGTVCTLLETPLVHSPQGQIDTEVLLQESNTLDNFSRLADPFPVRQASPKNLTAISNSSLPPSAGSVSSEVRWPHLLTSLNATQEHQSTDFIGRGLGSESHYRELFERFISRCSVSLPLFDSIFDTFDSLRARSVFCLAAILSVSGKLSSTDRPNSCKLQEICQGEAQKLAAETLFEGCSQLETVQGMIILAAYSKRCWYLIGHAVRLAQQLQLYKSVPELLSLPHEPGERFMLMRQARVWMTLAHLEQEIASGTGRQSLTEQDTSPNVRSLVANSIYPGAEYHIIGAIEILRLRTQFQARIASYSSSQIMSTSDLSTMTKALNDCLQFWDSSLKDLFYPEESFQRSFLIMQRNHAEFEFLYSYLRKVLTMEGWAAQNRLEFDQILSRIVVCAEEQLLLLVRVPGQAWYFQSSPVHSSLTITSTTAISLTISKYVAQLNVRSSLMAAARGVKILLADYPFADYHHLPVLSMESNEHSDVSSDRQLPQNSQAPYDELLSWKSDAFHCTWSWAQFEADTPVSSSRVNQDADLPQLQPPRWLAPQNYTTSSDHVPGGHLHEWIVAAAHPGEASSEANEETENLQSLEFQKGSQVETTVAQWNNEADTLHDQQWSWRSGVTSDNTGELADWMLAPPYAYEF</sequence>
<evidence type="ECO:0000256" key="2">
    <source>
        <dbReference type="ARBA" id="ARBA00023015"/>
    </source>
</evidence>
<accession>A0A3D8S992</accession>
<comment type="subcellular location">
    <subcellularLocation>
        <location evidence="1">Nucleus</location>
    </subcellularLocation>
</comment>
<name>A0A3D8S992_9HELO</name>
<protein>
    <recommendedName>
        <fullName evidence="6">Xylanolytic transcriptional activator regulatory domain-containing protein</fullName>
    </recommendedName>
</protein>
<dbReference type="GO" id="GO:0005634">
    <property type="term" value="C:nucleus"/>
    <property type="evidence" value="ECO:0007669"/>
    <property type="project" value="UniProtKB-SubCell"/>
</dbReference>
<dbReference type="PANTHER" id="PTHR31845:SF17">
    <property type="entry name" value="ZN(II)2CYS6 TRANSCRIPTION FACTOR (EUROFUNG)"/>
    <property type="match status" value="1"/>
</dbReference>